<dbReference type="PROSITE" id="PS50893">
    <property type="entry name" value="ABC_TRANSPORTER_2"/>
    <property type="match status" value="1"/>
</dbReference>
<evidence type="ECO:0000256" key="1">
    <source>
        <dbReference type="ARBA" id="ARBA00005417"/>
    </source>
</evidence>
<sequence>MEATIEVRELRKRFGAVTAVDGLSFRVAPGQVTGFVGPNGAGKSTTLRILLGLDAADGGVALIGGRPYAALRNPLLEVGALLDAGAVHPSRRGRDHLLWMAHSHRIPVRRVDEVLELAGLGEVARRRVGGYSLGMRQRLGIAAALLGDPPVLLFDEPVNGLDPEGIRWIRTFLKVLAAERRAVLVSSHLMSELEDTADHLIVIGRGRVIADTSVRELLDAASGDRVEVRTDERTRAMTVLTAAGATVAATGRGVLAVSRLDAERVVALLGGAGVAFSGVAAHRATLEEAYMELTRDSVQFAAGFEEFADEGGAR</sequence>
<dbReference type="Gene3D" id="3.40.50.300">
    <property type="entry name" value="P-loop containing nucleotide triphosphate hydrolases"/>
    <property type="match status" value="1"/>
</dbReference>
<dbReference type="Pfam" id="PF00005">
    <property type="entry name" value="ABC_tran"/>
    <property type="match status" value="1"/>
</dbReference>
<dbReference type="InterPro" id="IPR003439">
    <property type="entry name" value="ABC_transporter-like_ATP-bd"/>
</dbReference>
<dbReference type="PANTHER" id="PTHR43335">
    <property type="entry name" value="ABC TRANSPORTER, ATP-BINDING PROTEIN"/>
    <property type="match status" value="1"/>
</dbReference>
<dbReference type="RefSeq" id="WP_359355049.1">
    <property type="nucleotide sequence ID" value="NZ_JBEYXV010000018.1"/>
</dbReference>
<keyword evidence="4 6" id="KW-0067">ATP-binding</keyword>
<reference evidence="6 7" key="1">
    <citation type="submission" date="2024-06" db="EMBL/GenBank/DDBJ databases">
        <title>The Natural Products Discovery Center: Release of the First 8490 Sequenced Strains for Exploring Actinobacteria Biosynthetic Diversity.</title>
        <authorList>
            <person name="Kalkreuter E."/>
            <person name="Kautsar S.A."/>
            <person name="Yang D."/>
            <person name="Bader C.D."/>
            <person name="Teijaro C.N."/>
            <person name="Fluegel L."/>
            <person name="Davis C.M."/>
            <person name="Simpson J.R."/>
            <person name="Lauterbach L."/>
            <person name="Steele A.D."/>
            <person name="Gui C."/>
            <person name="Meng S."/>
            <person name="Li G."/>
            <person name="Viehrig K."/>
            <person name="Ye F."/>
            <person name="Su P."/>
            <person name="Kiefer A.F."/>
            <person name="Nichols A."/>
            <person name="Cepeda A.J."/>
            <person name="Yan W."/>
            <person name="Fan B."/>
            <person name="Jiang Y."/>
            <person name="Adhikari A."/>
            <person name="Zheng C.-J."/>
            <person name="Schuster L."/>
            <person name="Cowan T.M."/>
            <person name="Smanski M.J."/>
            <person name="Chevrette M.G."/>
            <person name="De Carvalho L.P.S."/>
            <person name="Shen B."/>
        </authorList>
    </citation>
    <scope>NUCLEOTIDE SEQUENCE [LARGE SCALE GENOMIC DNA]</scope>
    <source>
        <strain evidence="6 7">NPDC046838</strain>
    </source>
</reference>
<evidence type="ECO:0000256" key="2">
    <source>
        <dbReference type="ARBA" id="ARBA00022448"/>
    </source>
</evidence>
<dbReference type="PANTHER" id="PTHR43335:SF4">
    <property type="entry name" value="ABC TRANSPORTER, ATP-BINDING PROTEIN"/>
    <property type="match status" value="1"/>
</dbReference>
<evidence type="ECO:0000313" key="6">
    <source>
        <dbReference type="EMBL" id="MEU6825059.1"/>
    </source>
</evidence>
<dbReference type="EMBL" id="JBEYXV010000018">
    <property type="protein sequence ID" value="MEU6825059.1"/>
    <property type="molecule type" value="Genomic_DNA"/>
</dbReference>
<name>A0ABV3BVL0_9ACTN</name>
<dbReference type="PROSITE" id="PS00211">
    <property type="entry name" value="ABC_TRANSPORTER_1"/>
    <property type="match status" value="1"/>
</dbReference>
<evidence type="ECO:0000256" key="4">
    <source>
        <dbReference type="ARBA" id="ARBA00022840"/>
    </source>
</evidence>
<comment type="similarity">
    <text evidence="1">Belongs to the ABC transporter superfamily.</text>
</comment>
<comment type="caution">
    <text evidence="6">The sequence shown here is derived from an EMBL/GenBank/DDBJ whole genome shotgun (WGS) entry which is preliminary data.</text>
</comment>
<gene>
    <name evidence="6" type="ORF">ABZ921_30920</name>
</gene>
<dbReference type="InterPro" id="IPR017871">
    <property type="entry name" value="ABC_transporter-like_CS"/>
</dbReference>
<dbReference type="Proteomes" id="UP001551176">
    <property type="component" value="Unassembled WGS sequence"/>
</dbReference>
<protein>
    <submittedName>
        <fullName evidence="6">ATP-binding cassette domain-containing protein</fullName>
    </submittedName>
</protein>
<keyword evidence="7" id="KW-1185">Reference proteome</keyword>
<keyword evidence="2" id="KW-0813">Transport</keyword>
<keyword evidence="3" id="KW-0547">Nucleotide-binding</keyword>
<evidence type="ECO:0000256" key="3">
    <source>
        <dbReference type="ARBA" id="ARBA00022741"/>
    </source>
</evidence>
<accession>A0ABV3BVL0</accession>
<proteinExistence type="inferred from homology"/>
<evidence type="ECO:0000259" key="5">
    <source>
        <dbReference type="PROSITE" id="PS50893"/>
    </source>
</evidence>
<dbReference type="SMART" id="SM00382">
    <property type="entry name" value="AAA"/>
    <property type="match status" value="1"/>
</dbReference>
<organism evidence="6 7">
    <name type="scientific">Streptomyces atriruber</name>
    <dbReference type="NCBI Taxonomy" id="545121"/>
    <lineage>
        <taxon>Bacteria</taxon>
        <taxon>Bacillati</taxon>
        <taxon>Actinomycetota</taxon>
        <taxon>Actinomycetes</taxon>
        <taxon>Kitasatosporales</taxon>
        <taxon>Streptomycetaceae</taxon>
        <taxon>Streptomyces</taxon>
    </lineage>
</organism>
<evidence type="ECO:0000313" key="7">
    <source>
        <dbReference type="Proteomes" id="UP001551176"/>
    </source>
</evidence>
<dbReference type="SUPFAM" id="SSF52540">
    <property type="entry name" value="P-loop containing nucleoside triphosphate hydrolases"/>
    <property type="match status" value="1"/>
</dbReference>
<dbReference type="InterPro" id="IPR003593">
    <property type="entry name" value="AAA+_ATPase"/>
</dbReference>
<feature type="domain" description="ABC transporter" evidence="5">
    <location>
        <begin position="5"/>
        <end position="230"/>
    </location>
</feature>
<dbReference type="GO" id="GO:0005524">
    <property type="term" value="F:ATP binding"/>
    <property type="evidence" value="ECO:0007669"/>
    <property type="project" value="UniProtKB-KW"/>
</dbReference>
<dbReference type="InterPro" id="IPR027417">
    <property type="entry name" value="P-loop_NTPase"/>
</dbReference>